<comment type="subcellular location">
    <subcellularLocation>
        <location evidence="1">Nucleus</location>
    </subcellularLocation>
</comment>
<dbReference type="InterPro" id="IPR002999">
    <property type="entry name" value="Tudor"/>
</dbReference>
<dbReference type="InterPro" id="IPR015940">
    <property type="entry name" value="UBA"/>
</dbReference>
<protein>
    <recommendedName>
        <fullName evidence="2">Tudor domain-containing protein 3</fullName>
    </recommendedName>
</protein>
<dbReference type="Gene3D" id="1.10.8.10">
    <property type="entry name" value="DNA helicase RuvA subunit, C-terminal domain"/>
    <property type="match status" value="1"/>
</dbReference>
<dbReference type="Gene3D" id="2.30.30.140">
    <property type="match status" value="1"/>
</dbReference>
<dbReference type="SMART" id="SM00333">
    <property type="entry name" value="TUDOR"/>
    <property type="match status" value="1"/>
</dbReference>
<dbReference type="GO" id="GO:0006325">
    <property type="term" value="P:chromatin organization"/>
    <property type="evidence" value="ECO:0007669"/>
    <property type="project" value="UniProtKB-KW"/>
</dbReference>
<dbReference type="PANTHER" id="PTHR13681">
    <property type="entry name" value="SURVIVAL OF MOTOR NEURON-RELATED-SPLICING FACTOR 30-RELATED"/>
    <property type="match status" value="1"/>
</dbReference>
<dbReference type="SUPFAM" id="SSF46934">
    <property type="entry name" value="UBA-like"/>
    <property type="match status" value="1"/>
</dbReference>
<feature type="domain" description="Tudor" evidence="8">
    <location>
        <begin position="693"/>
        <end position="748"/>
    </location>
</feature>
<feature type="region of interest" description="Disordered" evidence="6">
    <location>
        <begin position="449"/>
        <end position="527"/>
    </location>
</feature>
<accession>A0AAN8S095</accession>
<keyword evidence="4" id="KW-0539">Nucleus</keyword>
<evidence type="ECO:0000256" key="3">
    <source>
        <dbReference type="ARBA" id="ARBA00022853"/>
    </source>
</evidence>
<evidence type="ECO:0000256" key="5">
    <source>
        <dbReference type="ARBA" id="ARBA00035105"/>
    </source>
</evidence>
<feature type="region of interest" description="Disordered" evidence="6">
    <location>
        <begin position="284"/>
        <end position="329"/>
    </location>
</feature>
<sequence>MELASVQEKLKGEGWNLSNNGAELISENGKITDKRTLINRAIDVDLKTISQGTLPEDLNRTKYEQIPGNIVLQIQKIKNLSSPKSYEAKYNPNTSILKLNLTDGVQNVQAIPMDQIGNIHLNTYPGSKIHITGENINICHGFLLLFNSNTHFLGGKVENLIEKWELNKRLAKHTRDRLEEGGPPPWIGFGQKIIKHNGPDKNFKSLELAKNKEAAENSEFEAQRKGAILEATKIGCTKVFGGGNNKLLDYNVQQIIDAGFSMEDAEYALKISKNNLDRALRNLQNKYNKSNKDDNSKSNSKSGGNEEKKGKNRNRHRDDDAGPSLKPSGKVSLFEFLEDKLPFSEPPIETKPQDKRNGNAFKTNNRANQKGNSDRGKFSYEEKRNSEKIEKGQKKGYESSKPFSKFDLAEKRNYSEKRSEFGKFEIKKGMEGGSRTDKSFGNFKARHELKNGDYGSRNEFFKGKPSEKRGTGGVGQSAIKSHGRPMDFNETKKSMVFSQSNEKPPRFQKYQSQQAENQVGGQNWNDHGFNRMTQSEFQLQNSIANLTLQQNIANFQNQNSQDGFGDVLTGVPASSPKPNNLFYQNLVIPTSQSGDNRLCGNQSAHPPPQQSHLNTFGSRNVGGFIQQEVKSSSFSNMPNLQDVAFKNNGPLLHGYNDFQSVFGNSRTPSTSFTNTQYISGPNGIAPQSHKTWIWSKGDKCMARYWEDQMYYNAVVTAVSDNTCVVRFTDYGNYEEVLQDHCIPITEES</sequence>
<dbReference type="InterPro" id="IPR009060">
    <property type="entry name" value="UBA-like_sf"/>
</dbReference>
<evidence type="ECO:0000313" key="10">
    <source>
        <dbReference type="Proteomes" id="UP001372834"/>
    </source>
</evidence>
<dbReference type="InterPro" id="IPR013894">
    <property type="entry name" value="RMI1_OB"/>
</dbReference>
<dbReference type="PROSITE" id="PS50030">
    <property type="entry name" value="UBA"/>
    <property type="match status" value="1"/>
</dbReference>
<feature type="compositionally biased region" description="Basic and acidic residues" evidence="6">
    <location>
        <begin position="372"/>
        <end position="398"/>
    </location>
</feature>
<feature type="region of interest" description="Disordered" evidence="6">
    <location>
        <begin position="343"/>
        <end position="408"/>
    </location>
</feature>
<dbReference type="Pfam" id="PF08585">
    <property type="entry name" value="RMI1_N_C"/>
    <property type="match status" value="1"/>
</dbReference>
<feature type="compositionally biased region" description="Polar residues" evidence="6">
    <location>
        <begin position="360"/>
        <end position="371"/>
    </location>
</feature>
<proteinExistence type="predicted"/>
<evidence type="ECO:0000313" key="9">
    <source>
        <dbReference type="EMBL" id="KAK6619572.1"/>
    </source>
</evidence>
<evidence type="ECO:0000256" key="6">
    <source>
        <dbReference type="SAM" id="MobiDB-lite"/>
    </source>
</evidence>
<gene>
    <name evidence="9" type="ORF">RUM43_012329</name>
</gene>
<dbReference type="PROSITE" id="PS50304">
    <property type="entry name" value="TUDOR"/>
    <property type="match status" value="1"/>
</dbReference>
<comment type="function">
    <text evidence="5">Scaffolding protein that specifically recognizes and binds dimethylarginine-containing proteins. Plays a role in the regulation of translation of target mRNAs by binding Arg/Gly-rich motifs (GAR) in dimethylarginine-containing proteins. In nucleus, acts as a coactivator: recognizes and binds asymmetric dimethylation on the core histone tails associated with transcriptional activation (H3R17me2a and H4R3me2a) and recruits proteins at these arginine-methylated loci. In cytoplasm, acts as an antiviral factor that participates in the assembly of stress granules together with G3BP1.</text>
</comment>
<evidence type="ECO:0000259" key="8">
    <source>
        <dbReference type="PROSITE" id="PS50304"/>
    </source>
</evidence>
<dbReference type="InterPro" id="IPR042470">
    <property type="entry name" value="RMI1_N_C_sf"/>
</dbReference>
<evidence type="ECO:0000259" key="7">
    <source>
        <dbReference type="PROSITE" id="PS50030"/>
    </source>
</evidence>
<keyword evidence="3" id="KW-0156">Chromatin regulator</keyword>
<name>A0AAN8S095_POLSC</name>
<comment type="caution">
    <text evidence="9">The sequence shown here is derived from an EMBL/GenBank/DDBJ whole genome shotgun (WGS) entry which is preliminary data.</text>
</comment>
<reference evidence="9 10" key="1">
    <citation type="submission" date="2023-10" db="EMBL/GenBank/DDBJ databases">
        <title>Genomes of two closely related lineages of the louse Polyplax serrata with different host specificities.</title>
        <authorList>
            <person name="Martinu J."/>
            <person name="Tarabai H."/>
            <person name="Stefka J."/>
            <person name="Hypsa V."/>
        </authorList>
    </citation>
    <scope>NUCLEOTIDE SEQUENCE [LARGE SCALE GENOMIC DNA]</scope>
    <source>
        <strain evidence="9">HR10_N</strain>
    </source>
</reference>
<feature type="compositionally biased region" description="Basic and acidic residues" evidence="6">
    <location>
        <begin position="459"/>
        <end position="470"/>
    </location>
</feature>
<dbReference type="EMBL" id="JAWJWE010000040">
    <property type="protein sequence ID" value="KAK6619572.1"/>
    <property type="molecule type" value="Genomic_DNA"/>
</dbReference>
<evidence type="ECO:0000256" key="2">
    <source>
        <dbReference type="ARBA" id="ARBA00013421"/>
    </source>
</evidence>
<organism evidence="9 10">
    <name type="scientific">Polyplax serrata</name>
    <name type="common">Common mouse louse</name>
    <dbReference type="NCBI Taxonomy" id="468196"/>
    <lineage>
        <taxon>Eukaryota</taxon>
        <taxon>Metazoa</taxon>
        <taxon>Ecdysozoa</taxon>
        <taxon>Arthropoda</taxon>
        <taxon>Hexapoda</taxon>
        <taxon>Insecta</taxon>
        <taxon>Pterygota</taxon>
        <taxon>Neoptera</taxon>
        <taxon>Paraneoptera</taxon>
        <taxon>Psocodea</taxon>
        <taxon>Troctomorpha</taxon>
        <taxon>Phthiraptera</taxon>
        <taxon>Anoplura</taxon>
        <taxon>Polyplacidae</taxon>
        <taxon>Polyplax</taxon>
    </lineage>
</organism>
<evidence type="ECO:0000256" key="4">
    <source>
        <dbReference type="ARBA" id="ARBA00023242"/>
    </source>
</evidence>
<dbReference type="GO" id="GO:0005634">
    <property type="term" value="C:nucleus"/>
    <property type="evidence" value="ECO:0007669"/>
    <property type="project" value="UniProtKB-SubCell"/>
</dbReference>
<dbReference type="Pfam" id="PF00567">
    <property type="entry name" value="TUDOR"/>
    <property type="match status" value="1"/>
</dbReference>
<feature type="compositionally biased region" description="Polar residues" evidence="6">
    <location>
        <begin position="509"/>
        <end position="527"/>
    </location>
</feature>
<dbReference type="SMART" id="SM01161">
    <property type="entry name" value="DUF1767"/>
    <property type="match status" value="1"/>
</dbReference>
<feature type="domain" description="UBA" evidence="7">
    <location>
        <begin position="246"/>
        <end position="286"/>
    </location>
</feature>
<dbReference type="SUPFAM" id="SSF63748">
    <property type="entry name" value="Tudor/PWWP/MBT"/>
    <property type="match status" value="1"/>
</dbReference>
<evidence type="ECO:0000256" key="1">
    <source>
        <dbReference type="ARBA" id="ARBA00004123"/>
    </source>
</evidence>
<dbReference type="Gene3D" id="2.40.50.770">
    <property type="entry name" value="RecQ-mediated genome instability protein Rmi1, C-terminal domain"/>
    <property type="match status" value="1"/>
</dbReference>
<feature type="compositionally biased region" description="Basic and acidic residues" evidence="6">
    <location>
        <begin position="484"/>
        <end position="493"/>
    </location>
</feature>
<dbReference type="PANTHER" id="PTHR13681:SF24">
    <property type="entry name" value="TUDOR DOMAIN-CONTAINING PROTEIN 3"/>
    <property type="match status" value="1"/>
</dbReference>
<dbReference type="Proteomes" id="UP001372834">
    <property type="component" value="Unassembled WGS sequence"/>
</dbReference>
<dbReference type="AlphaFoldDB" id="A0AAN8S095"/>